<dbReference type="Gene3D" id="3.40.50.2300">
    <property type="match status" value="1"/>
</dbReference>
<name>A0A3P8CG94_9BILA</name>
<dbReference type="InterPro" id="IPR003165">
    <property type="entry name" value="Piwi"/>
</dbReference>
<organism evidence="2 3">
    <name type="scientific">Soboliphyme baturini</name>
    <dbReference type="NCBI Taxonomy" id="241478"/>
    <lineage>
        <taxon>Eukaryota</taxon>
        <taxon>Metazoa</taxon>
        <taxon>Ecdysozoa</taxon>
        <taxon>Nematoda</taxon>
        <taxon>Enoplea</taxon>
        <taxon>Dorylaimia</taxon>
        <taxon>Dioctophymatida</taxon>
        <taxon>Dioctophymatoidea</taxon>
        <taxon>Soboliphymatidae</taxon>
        <taxon>Soboliphyme</taxon>
    </lineage>
</organism>
<dbReference type="SMART" id="SM00950">
    <property type="entry name" value="Piwi"/>
    <property type="match status" value="1"/>
</dbReference>
<dbReference type="Pfam" id="PF02171">
    <property type="entry name" value="Piwi"/>
    <property type="match status" value="1"/>
</dbReference>
<evidence type="ECO:0000313" key="3">
    <source>
        <dbReference type="Proteomes" id="UP000270296"/>
    </source>
</evidence>
<dbReference type="InterPro" id="IPR036397">
    <property type="entry name" value="RNaseH_sf"/>
</dbReference>
<dbReference type="InterPro" id="IPR032473">
    <property type="entry name" value="Argonaute_Mid_dom"/>
</dbReference>
<proteinExistence type="predicted"/>
<dbReference type="AlphaFoldDB" id="A0A3P8CG94"/>
<gene>
    <name evidence="2" type="ORF">SBAD_LOCUS404</name>
</gene>
<dbReference type="CDD" id="cd04657">
    <property type="entry name" value="Piwi_ago-like"/>
    <property type="match status" value="1"/>
</dbReference>
<feature type="domain" description="Piwi" evidence="1">
    <location>
        <begin position="141"/>
        <end position="447"/>
    </location>
</feature>
<protein>
    <recommendedName>
        <fullName evidence="1">Piwi domain-containing protein</fullName>
    </recommendedName>
</protein>
<dbReference type="InterPro" id="IPR045246">
    <property type="entry name" value="Piwi_ago-like"/>
</dbReference>
<evidence type="ECO:0000313" key="2">
    <source>
        <dbReference type="EMBL" id="VDO83202.1"/>
    </source>
</evidence>
<dbReference type="Proteomes" id="UP000270296">
    <property type="component" value="Unassembled WGS sequence"/>
</dbReference>
<dbReference type="PROSITE" id="PS50822">
    <property type="entry name" value="PIWI"/>
    <property type="match status" value="1"/>
</dbReference>
<dbReference type="Gene3D" id="3.30.420.10">
    <property type="entry name" value="Ribonuclease H-like superfamily/Ribonuclease H"/>
    <property type="match status" value="1"/>
</dbReference>
<dbReference type="SUPFAM" id="SSF53098">
    <property type="entry name" value="Ribonuclease H-like"/>
    <property type="match status" value="1"/>
</dbReference>
<reference evidence="2" key="1">
    <citation type="submission" date="2018-11" db="EMBL/GenBank/DDBJ databases">
        <authorList>
            <consortium name="Pathogen Informatics"/>
        </authorList>
    </citation>
    <scope>NUCLEOTIDE SEQUENCE [LARGE SCALE GENOMIC DNA]</scope>
</reference>
<evidence type="ECO:0000259" key="1">
    <source>
        <dbReference type="PROSITE" id="PS50822"/>
    </source>
</evidence>
<dbReference type="GO" id="GO:0003676">
    <property type="term" value="F:nucleic acid binding"/>
    <property type="evidence" value="ECO:0007669"/>
    <property type="project" value="InterPro"/>
</dbReference>
<dbReference type="OrthoDB" id="5971213at2759"/>
<sequence>MIREAKIATDPFLEAFGLEVKTEPLLVQGRILPLPKIEYSSEASANPIVIPEDGAWQPTGQKFFHGGTILGCAIISFLRRNDSAGVEDFVLRLLRTCADMGVRVKTERPEMVKNCPGAVEFDRCVREICTTYEENNAVCSLIIVILPEKGPEYAEVKRVSDIGYGVMTQCVLRRTMNDVLMKNKTATLINLALKINMKVGGVNSRIASDKIAKECLVNENTLVLGVDVTHPTRNEPLPSIGAVVGNIDADCTKFYATIRVQKNKQESIVQLEEAFRERLMDYVENTNVKPQRILVYRDGISEGQFYEVMKEELSGIRKACLALDENFRPKITFVVVQKRHHTRFACSDLNDGRGRGKNVPAGTVVDSLITTPEEFDFFLCSHAGIQGTSRPTKYHVLFDSCNYSSDALQLLTFYLCHIYGRCARSVSIPAPVYFADLACTRARFHLAKMISSDFGSETSSTVGDYESTLSERELITATTLHQNLKKTMYFA</sequence>
<keyword evidence="3" id="KW-1185">Reference proteome</keyword>
<dbReference type="PANTHER" id="PTHR22891">
    <property type="entry name" value="EUKARYOTIC TRANSLATION INITIATION FACTOR 2C"/>
    <property type="match status" value="1"/>
</dbReference>
<accession>A0A3P8CG94</accession>
<dbReference type="InterPro" id="IPR012337">
    <property type="entry name" value="RNaseH-like_sf"/>
</dbReference>
<dbReference type="EMBL" id="UZAM01000969">
    <property type="protein sequence ID" value="VDO83202.1"/>
    <property type="molecule type" value="Genomic_DNA"/>
</dbReference>
<dbReference type="Pfam" id="PF16487">
    <property type="entry name" value="ArgoMid"/>
    <property type="match status" value="1"/>
</dbReference>